<feature type="compositionally biased region" description="Low complexity" evidence="1">
    <location>
        <begin position="184"/>
        <end position="193"/>
    </location>
</feature>
<feature type="compositionally biased region" description="Low complexity" evidence="1">
    <location>
        <begin position="251"/>
        <end position="262"/>
    </location>
</feature>
<reference evidence="2" key="1">
    <citation type="submission" date="2003-08" db="EMBL/GenBank/DDBJ databases">
        <title>The complete sequence of Pig (Sus scrofa) MC1R gene.</title>
        <authorList>
            <person name="Cho I."/>
            <person name="Jung J."/>
            <person name="Jung Y."/>
            <person name="Jeon J."/>
        </authorList>
    </citation>
    <scope>NUCLEOTIDE SEQUENCE</scope>
    <source>
        <tissue evidence="2">Blood</tissue>
    </source>
</reference>
<gene>
    <name evidence="2" type="primary">MC1R</name>
</gene>
<feature type="compositionally biased region" description="Basic and acidic residues" evidence="1">
    <location>
        <begin position="56"/>
        <end position="69"/>
    </location>
</feature>
<name>Q6UNT1_PIG</name>
<keyword evidence="2" id="KW-0675">Receptor</keyword>
<feature type="region of interest" description="Disordered" evidence="1">
    <location>
        <begin position="184"/>
        <end position="273"/>
    </location>
</feature>
<dbReference type="AlphaFoldDB" id="Q6UNT1"/>
<organism evidence="2">
    <name type="scientific">Sus scrofa</name>
    <name type="common">Pig</name>
    <dbReference type="NCBI Taxonomy" id="9823"/>
    <lineage>
        <taxon>Eukaryota</taxon>
        <taxon>Metazoa</taxon>
        <taxon>Chordata</taxon>
        <taxon>Craniata</taxon>
        <taxon>Vertebrata</taxon>
        <taxon>Euteleostomi</taxon>
        <taxon>Mammalia</taxon>
        <taxon>Eutheria</taxon>
        <taxon>Laurasiatheria</taxon>
        <taxon>Artiodactyla</taxon>
        <taxon>Suina</taxon>
        <taxon>Suidae</taxon>
        <taxon>Sus</taxon>
    </lineage>
</organism>
<feature type="region of interest" description="Disordered" evidence="1">
    <location>
        <begin position="287"/>
        <end position="321"/>
    </location>
</feature>
<feature type="non-terminal residue" evidence="2">
    <location>
        <position position="321"/>
    </location>
</feature>
<feature type="compositionally biased region" description="Pro residues" evidence="1">
    <location>
        <begin position="263"/>
        <end position="273"/>
    </location>
</feature>
<sequence>MPVLGPERRLLASLSSAPPAAPPPRAGRQPDQPDGPPVPGGVHSRRALPQPGAGEPRGERAGGGRHRQEPQPALAHVLLRLLPGRVGPAGEREQRAGDGRAAAAGGGRPGRPGRRGAAAGQCHERAHLRLHGVQPLLPGRHRRGPLRVHLLRAALPQHRDAAPRGAGHRGHLGGQRALQHPLHRLLPPHGRPAGPRQLLRGHAGAHGGTVRPHAGPGLPARPAHRPAPQDAAPHPPGLRPQGRGHPHHPAGRLPPLLGTLLPAPLPRRPLPPAPHLRLRLQERQPLSGPRHLQLHRGPPHLRLPQPGAPQDPPGGAAVLLV</sequence>
<evidence type="ECO:0000256" key="1">
    <source>
        <dbReference type="SAM" id="MobiDB-lite"/>
    </source>
</evidence>
<feature type="compositionally biased region" description="Basic and acidic residues" evidence="1">
    <location>
        <begin position="1"/>
        <end position="10"/>
    </location>
</feature>
<accession>Q6UNT1</accession>
<evidence type="ECO:0000313" key="2">
    <source>
        <dbReference type="EMBL" id="AAR12166.1"/>
    </source>
</evidence>
<proteinExistence type="predicted"/>
<feature type="region of interest" description="Disordered" evidence="1">
    <location>
        <begin position="1"/>
        <end position="117"/>
    </location>
</feature>
<dbReference type="EMBL" id="AY365249">
    <property type="protein sequence ID" value="AAR12166.1"/>
    <property type="molecule type" value="Genomic_DNA"/>
</dbReference>
<protein>
    <submittedName>
        <fullName evidence="2">Melanocortin 1 receptor</fullName>
    </submittedName>
</protein>